<comment type="caution">
    <text evidence="2">The sequence shown here is derived from an EMBL/GenBank/DDBJ whole genome shotgun (WGS) entry which is preliminary data.</text>
</comment>
<keyword evidence="3" id="KW-1185">Reference proteome</keyword>
<dbReference type="PANTHER" id="PTHR33390">
    <property type="entry name" value="STRESS UP-REGULATED NOD 19 PROTEIN"/>
    <property type="match status" value="1"/>
</dbReference>
<feature type="signal peptide" evidence="1">
    <location>
        <begin position="1"/>
        <end position="23"/>
    </location>
</feature>
<organism evidence="2 3">
    <name type="scientific">Lithocarpus litseifolius</name>
    <dbReference type="NCBI Taxonomy" id="425828"/>
    <lineage>
        <taxon>Eukaryota</taxon>
        <taxon>Viridiplantae</taxon>
        <taxon>Streptophyta</taxon>
        <taxon>Embryophyta</taxon>
        <taxon>Tracheophyta</taxon>
        <taxon>Spermatophyta</taxon>
        <taxon>Magnoliopsida</taxon>
        <taxon>eudicotyledons</taxon>
        <taxon>Gunneridae</taxon>
        <taxon>Pentapetalae</taxon>
        <taxon>rosids</taxon>
        <taxon>fabids</taxon>
        <taxon>Fagales</taxon>
        <taxon>Fagaceae</taxon>
        <taxon>Lithocarpus</taxon>
    </lineage>
</organism>
<keyword evidence="1" id="KW-0732">Signal</keyword>
<protein>
    <submittedName>
        <fullName evidence="2">Uncharacterized protein</fullName>
    </submittedName>
</protein>
<dbReference type="InterPro" id="IPR011692">
    <property type="entry name" value="Stress_up-reg_Nod19"/>
</dbReference>
<reference evidence="2 3" key="1">
    <citation type="submission" date="2024-01" db="EMBL/GenBank/DDBJ databases">
        <title>A telomere-to-telomere, gap-free genome of sweet tea (Lithocarpus litseifolius).</title>
        <authorList>
            <person name="Zhou J."/>
        </authorList>
    </citation>
    <scope>NUCLEOTIDE SEQUENCE [LARGE SCALE GENOMIC DNA]</scope>
    <source>
        <strain evidence="2">Zhou-2022a</strain>
        <tissue evidence="2">Leaf</tissue>
    </source>
</reference>
<dbReference type="PANTHER" id="PTHR33390:SF1">
    <property type="entry name" value="STRESS UP-REGULATED NOD 19 PROTEIN"/>
    <property type="match status" value="1"/>
</dbReference>
<accession>A0AAW2CDM4</accession>
<name>A0AAW2CDM4_9ROSI</name>
<evidence type="ECO:0000313" key="3">
    <source>
        <dbReference type="Proteomes" id="UP001459277"/>
    </source>
</evidence>
<feature type="chain" id="PRO_5043991068" evidence="1">
    <location>
        <begin position="24"/>
        <end position="206"/>
    </location>
</feature>
<dbReference type="EMBL" id="JAZDWU010000007">
    <property type="protein sequence ID" value="KAK9995249.1"/>
    <property type="molecule type" value="Genomic_DNA"/>
</dbReference>
<evidence type="ECO:0000313" key="2">
    <source>
        <dbReference type="EMBL" id="KAK9995249.1"/>
    </source>
</evidence>
<dbReference type="Pfam" id="PF07712">
    <property type="entry name" value="SURNod19"/>
    <property type="match status" value="1"/>
</dbReference>
<dbReference type="Proteomes" id="UP001459277">
    <property type="component" value="Unassembled WGS sequence"/>
</dbReference>
<evidence type="ECO:0000256" key="1">
    <source>
        <dbReference type="SAM" id="SignalP"/>
    </source>
</evidence>
<sequence>MLHCFRVPLAMLLLALSITCSHAFRKYRHPEIKSAVFLSPKFVLDQGSVVNKYYYNIDFPRGHIAIKGFNAEVVDEAGHPVPLHETYLHHWVLARYYQRLNATNPEHDDHKHNQPDHILVRNSGICQNNTGGQYYGVGSETRGTTTDVPHPYGIELVILLIFLQVMRRGGCLMSMQLILGVWKISWDAPNAGVIYITLQRMNTAGP</sequence>
<gene>
    <name evidence="2" type="ORF">SO802_019935</name>
</gene>
<dbReference type="AlphaFoldDB" id="A0AAW2CDM4"/>
<proteinExistence type="predicted"/>